<sequence>MYELILKNITILDHSILPEKDFKKALKLCQNVDDTVFVGFSEYLKAKLWTGDKQLNKGLEKKGFKRVITTTELYEDFTDRSRIGE</sequence>
<evidence type="ECO:0000313" key="2">
    <source>
        <dbReference type="EMBL" id="NEN25232.1"/>
    </source>
</evidence>
<evidence type="ECO:0000259" key="1">
    <source>
        <dbReference type="Pfam" id="PF10130"/>
    </source>
</evidence>
<dbReference type="InterPro" id="IPR002716">
    <property type="entry name" value="PIN_dom"/>
</dbReference>
<dbReference type="Pfam" id="PF10130">
    <property type="entry name" value="PIN_2"/>
    <property type="match status" value="1"/>
</dbReference>
<proteinExistence type="predicted"/>
<evidence type="ECO:0000313" key="3">
    <source>
        <dbReference type="Proteomes" id="UP000486602"/>
    </source>
</evidence>
<dbReference type="Proteomes" id="UP000486602">
    <property type="component" value="Unassembled WGS sequence"/>
</dbReference>
<comment type="caution">
    <text evidence="2">The sequence shown here is derived from an EMBL/GenBank/DDBJ whole genome shotgun (WGS) entry which is preliminary data.</text>
</comment>
<dbReference type="AlphaFoldDB" id="A0A7K3WWC7"/>
<feature type="domain" description="PIN" evidence="1">
    <location>
        <begin position="2"/>
        <end position="67"/>
    </location>
</feature>
<protein>
    <recommendedName>
        <fullName evidence="1">PIN domain-containing protein</fullName>
    </recommendedName>
</protein>
<keyword evidence="3" id="KW-1185">Reference proteome</keyword>
<accession>A0A7K3WWC7</accession>
<name>A0A7K3WWC7_9FLAO</name>
<gene>
    <name evidence="2" type="ORF">G3O08_17180</name>
</gene>
<organism evidence="2 3">
    <name type="scientific">Cryomorpha ignava</name>
    <dbReference type="NCBI Taxonomy" id="101383"/>
    <lineage>
        <taxon>Bacteria</taxon>
        <taxon>Pseudomonadati</taxon>
        <taxon>Bacteroidota</taxon>
        <taxon>Flavobacteriia</taxon>
        <taxon>Flavobacteriales</taxon>
        <taxon>Cryomorphaceae</taxon>
        <taxon>Cryomorpha</taxon>
    </lineage>
</organism>
<dbReference type="EMBL" id="JAAGVY010000045">
    <property type="protein sequence ID" value="NEN25232.1"/>
    <property type="molecule type" value="Genomic_DNA"/>
</dbReference>
<dbReference type="RefSeq" id="WP_163286709.1">
    <property type="nucleotide sequence ID" value="NZ_JAAGVY010000045.1"/>
</dbReference>
<reference evidence="2 3" key="1">
    <citation type="submission" date="2020-02" db="EMBL/GenBank/DDBJ databases">
        <title>Out from the shadows clarifying the taxonomy of the family Cryomorphaceae and related taxa by utilizing the GTDB taxonomic framework.</title>
        <authorList>
            <person name="Bowman J.P."/>
        </authorList>
    </citation>
    <scope>NUCLEOTIDE SEQUENCE [LARGE SCALE GENOMIC DNA]</scope>
    <source>
        <strain evidence="2 3">QSSC 1-22</strain>
    </source>
</reference>